<dbReference type="AlphaFoldDB" id="A0A934S2C5"/>
<dbReference type="Proteomes" id="UP000617628">
    <property type="component" value="Unassembled WGS sequence"/>
</dbReference>
<gene>
    <name evidence="2" type="ORF">JIN87_12995</name>
</gene>
<dbReference type="InterPro" id="IPR000674">
    <property type="entry name" value="Ald_Oxase/Xan_DH_a/b"/>
</dbReference>
<sequence length="744" mass="79850">MIAKQSRRSFVENLGKGGAFLLGLAYLPKSMAVASSEAASFAPNLFVAIDGEGTVTVVCHRSEMGQQIRTSVAQVIADELEADWDRVKIEQATGDAKYGDQNTDGSRSMRHNLERLRQAGATARTMLEQAAAQKWGVDASQCKAEGHQIVNTANGKTLGYGELIAAAAKLEVPAEDSLTLKPRKKWRYIGKVVRSLDNHGAVTGQNVFGQDKRVPGMKFAVVARPPVVFGKVKSYDAKAALAVPGVERVVEMKDPGQKPPGFKPLGGIAVVAKNTWAAMKGRDLLEIEWEDGDNSGFASKDYRQTLESSVSAPGKVVREEGDVDAALSSGDKKLVADYYVPLMSHVQMEPPAAVAIPGEDSMEIYACVQAPQGARKEVAGAVGLELEQVTVNVTFLGGGFGRKSKPDFVVEAALIAKEIGAPIKVVWTREDDVRHGYYHFACAQHFEATLDGDGKTDGWLHRTAFPPIASTFAPGANEPFSFELDLGFTENPFQVPNLRLESCKADAHVRIGWMRSVGNINHAFAIQCFAAELAEAAGRDPKDYLLELIGEPRKIDLTHTPIPYGNYGDPIEKYPVDTARLIAVVKKAAEMADWGRTLPKGRGLGIACHRSFLTYVATAVEVEVSNDGEVRIPKAWVAADAGTVVNLDAVKAQCEGGTIFGFSCVLEEITATAGRIDQSNYHDVRVTRMNESPTQIDVAVIESDAPPAGVGEPATPPAAPALCNAIYAATGKRIRSLPLGNQLA</sequence>
<evidence type="ECO:0000313" key="3">
    <source>
        <dbReference type="Proteomes" id="UP000617628"/>
    </source>
</evidence>
<name>A0A934S2C5_9BACT</name>
<keyword evidence="3" id="KW-1185">Reference proteome</keyword>
<dbReference type="InterPro" id="IPR046867">
    <property type="entry name" value="AldOxase/xan_DH_MoCoBD2"/>
</dbReference>
<evidence type="ECO:0000313" key="2">
    <source>
        <dbReference type="EMBL" id="MBK1877788.1"/>
    </source>
</evidence>
<dbReference type="InterPro" id="IPR012368">
    <property type="entry name" value="OxRdtase_Mopterin-bd_su_IorB"/>
</dbReference>
<proteinExistence type="predicted"/>
<dbReference type="InterPro" id="IPR052516">
    <property type="entry name" value="N-heterocyclic_Hydroxylase"/>
</dbReference>
<reference evidence="2" key="1">
    <citation type="submission" date="2021-01" db="EMBL/GenBank/DDBJ databases">
        <title>Modified the classification status of verrucomicrobia.</title>
        <authorList>
            <person name="Feng X."/>
        </authorList>
    </citation>
    <scope>NUCLEOTIDE SEQUENCE</scope>
    <source>
        <strain evidence="2">KCTC 13126</strain>
    </source>
</reference>
<dbReference type="RefSeq" id="WP_200356002.1">
    <property type="nucleotide sequence ID" value="NZ_JAENIL010000022.1"/>
</dbReference>
<dbReference type="GO" id="GO:0016491">
    <property type="term" value="F:oxidoreductase activity"/>
    <property type="evidence" value="ECO:0007669"/>
    <property type="project" value="InterPro"/>
</dbReference>
<comment type="caution">
    <text evidence="2">The sequence shown here is derived from an EMBL/GenBank/DDBJ whole genome shotgun (WGS) entry which is preliminary data.</text>
</comment>
<organism evidence="2 3">
    <name type="scientific">Pelagicoccus mobilis</name>
    <dbReference type="NCBI Taxonomy" id="415221"/>
    <lineage>
        <taxon>Bacteria</taxon>
        <taxon>Pseudomonadati</taxon>
        <taxon>Verrucomicrobiota</taxon>
        <taxon>Opitutia</taxon>
        <taxon>Puniceicoccales</taxon>
        <taxon>Pelagicoccaceae</taxon>
        <taxon>Pelagicoccus</taxon>
    </lineage>
</organism>
<dbReference type="Pfam" id="PF02738">
    <property type="entry name" value="MoCoBD_1"/>
    <property type="match status" value="1"/>
</dbReference>
<dbReference type="InterPro" id="IPR008274">
    <property type="entry name" value="AldOxase/xan_DH_MoCoBD1"/>
</dbReference>
<dbReference type="Gene3D" id="3.30.365.10">
    <property type="entry name" value="Aldehyde oxidase/xanthine dehydrogenase, molybdopterin binding domain"/>
    <property type="match status" value="4"/>
</dbReference>
<dbReference type="PANTHER" id="PTHR47495">
    <property type="entry name" value="ALDEHYDE DEHYDROGENASE"/>
    <property type="match status" value="1"/>
</dbReference>
<feature type="domain" description="Aldehyde oxidase/xanthine dehydrogenase a/b hammerhead" evidence="1">
    <location>
        <begin position="203"/>
        <end position="293"/>
    </location>
</feature>
<dbReference type="InterPro" id="IPR037165">
    <property type="entry name" value="AldOxase/xan_DH_Mopterin-bd_sf"/>
</dbReference>
<dbReference type="PANTHER" id="PTHR47495:SF3">
    <property type="entry name" value="BLR6219 PROTEIN"/>
    <property type="match status" value="1"/>
</dbReference>
<accession>A0A934S2C5</accession>
<dbReference type="SUPFAM" id="SSF56003">
    <property type="entry name" value="Molybdenum cofactor-binding domain"/>
    <property type="match status" value="2"/>
</dbReference>
<evidence type="ECO:0000259" key="1">
    <source>
        <dbReference type="SMART" id="SM01008"/>
    </source>
</evidence>
<dbReference type="SMART" id="SM01008">
    <property type="entry name" value="Ald_Xan_dh_C"/>
    <property type="match status" value="1"/>
</dbReference>
<protein>
    <submittedName>
        <fullName evidence="2">Xanthine dehydrogenase family protein molybdopterin-binding subunit</fullName>
    </submittedName>
</protein>
<dbReference type="Gene3D" id="3.90.1170.50">
    <property type="entry name" value="Aldehyde oxidase/xanthine dehydrogenase, a/b hammerhead"/>
    <property type="match status" value="1"/>
</dbReference>
<dbReference type="PIRSF" id="PIRSF036389">
    <property type="entry name" value="IOR_B"/>
    <property type="match status" value="1"/>
</dbReference>
<dbReference type="EMBL" id="JAENIL010000022">
    <property type="protein sequence ID" value="MBK1877788.1"/>
    <property type="molecule type" value="Genomic_DNA"/>
</dbReference>
<dbReference type="Pfam" id="PF20256">
    <property type="entry name" value="MoCoBD_2"/>
    <property type="match status" value="2"/>
</dbReference>